<dbReference type="InterPro" id="IPR021267">
    <property type="entry name" value="DUF2844"/>
</dbReference>
<organism evidence="1">
    <name type="scientific">mine drainage metagenome</name>
    <dbReference type="NCBI Taxonomy" id="410659"/>
    <lineage>
        <taxon>unclassified sequences</taxon>
        <taxon>metagenomes</taxon>
        <taxon>ecological metagenomes</taxon>
    </lineage>
</organism>
<gene>
    <name evidence="1" type="ORF">GALL_266720</name>
</gene>
<proteinExistence type="predicted"/>
<name>A0A1J5R610_9ZZZZ</name>
<dbReference type="Pfam" id="PF11005">
    <property type="entry name" value="DUF2844"/>
    <property type="match status" value="1"/>
</dbReference>
<dbReference type="EMBL" id="MLJW01000260">
    <property type="protein sequence ID" value="OIQ91398.1"/>
    <property type="molecule type" value="Genomic_DNA"/>
</dbReference>
<evidence type="ECO:0000313" key="1">
    <source>
        <dbReference type="EMBL" id="OIQ91398.1"/>
    </source>
</evidence>
<protein>
    <recommendedName>
        <fullName evidence="2">DUF2844 domain-containing protein</fullName>
    </recommendedName>
</protein>
<comment type="caution">
    <text evidence="1">The sequence shown here is derived from an EMBL/GenBank/DDBJ whole genome shotgun (WGS) entry which is preliminary data.</text>
</comment>
<reference evidence="1" key="1">
    <citation type="submission" date="2016-10" db="EMBL/GenBank/DDBJ databases">
        <title>Sequence of Gallionella enrichment culture.</title>
        <authorList>
            <person name="Poehlein A."/>
            <person name="Muehling M."/>
            <person name="Daniel R."/>
        </authorList>
    </citation>
    <scope>NUCLEOTIDE SEQUENCE</scope>
</reference>
<dbReference type="AlphaFoldDB" id="A0A1J5R610"/>
<sequence>MSRATTRLAALLLLALAGPAAAALGDNEASVAADQVKLKATRRIVAAPLYTVHEIRQASGTVVREYVSAQGQVFAVVWQGPRMPDLQQLLGNYFADYRAAAAAKRAGRGLVRLRQPGLVLHSGGHMRAFFGQAYIPQLLPAGVAIDEIR</sequence>
<evidence type="ECO:0008006" key="2">
    <source>
        <dbReference type="Google" id="ProtNLM"/>
    </source>
</evidence>
<accession>A0A1J5R610</accession>